<evidence type="ECO:0000313" key="5">
    <source>
        <dbReference type="Proteomes" id="UP000238565"/>
    </source>
</evidence>
<dbReference type="InterPro" id="IPR051257">
    <property type="entry name" value="Diverse_CBS-Domain"/>
</dbReference>
<feature type="domain" description="CBS" evidence="3">
    <location>
        <begin position="78"/>
        <end position="134"/>
    </location>
</feature>
<dbReference type="AlphaFoldDB" id="A0A2S7I4T9"/>
<gene>
    <name evidence="4" type="ORF">C3729_05810</name>
</gene>
<dbReference type="PROSITE" id="PS51371">
    <property type="entry name" value="CBS"/>
    <property type="match status" value="2"/>
</dbReference>
<dbReference type="PANTHER" id="PTHR43080:SF2">
    <property type="entry name" value="CBS DOMAIN-CONTAINING PROTEIN"/>
    <property type="match status" value="1"/>
</dbReference>
<keyword evidence="4" id="KW-0808">Transferase</keyword>
<organism evidence="4 5">
    <name type="scientific">Cloacibacterium normanense</name>
    <dbReference type="NCBI Taxonomy" id="237258"/>
    <lineage>
        <taxon>Bacteria</taxon>
        <taxon>Pseudomonadati</taxon>
        <taxon>Bacteroidota</taxon>
        <taxon>Flavobacteriia</taxon>
        <taxon>Flavobacteriales</taxon>
        <taxon>Weeksellaceae</taxon>
    </lineage>
</organism>
<dbReference type="GO" id="GO:0016301">
    <property type="term" value="F:kinase activity"/>
    <property type="evidence" value="ECO:0007669"/>
    <property type="project" value="UniProtKB-KW"/>
</dbReference>
<dbReference type="Gene3D" id="3.10.580.10">
    <property type="entry name" value="CBS-domain"/>
    <property type="match status" value="1"/>
</dbReference>
<evidence type="ECO:0000256" key="1">
    <source>
        <dbReference type="ARBA" id="ARBA00023122"/>
    </source>
</evidence>
<dbReference type="InterPro" id="IPR046342">
    <property type="entry name" value="CBS_dom_sf"/>
</dbReference>
<dbReference type="InterPro" id="IPR044725">
    <property type="entry name" value="CBSX3_CBS_dom"/>
</dbReference>
<sequence length="144" mass="16645">MNMRTIKHILDRKSRELAIIEPEKTVFEALKLMADKNIGSVIVMDGIRYLGILSERNYARQVVLLNKSSKELAVREIMRTDLPKLSKNDPIEKCMEIMTQLNVRYLPVVENETLIGLISVKDLLDEVLLHQKDVIENLTHYINT</sequence>
<dbReference type="SUPFAM" id="SSF54631">
    <property type="entry name" value="CBS-domain pair"/>
    <property type="match status" value="1"/>
</dbReference>
<feature type="domain" description="CBS" evidence="3">
    <location>
        <begin position="13"/>
        <end position="71"/>
    </location>
</feature>
<name>A0A2S7I4T9_9FLAO</name>
<dbReference type="InterPro" id="IPR000644">
    <property type="entry name" value="CBS_dom"/>
</dbReference>
<dbReference type="CDD" id="cd04623">
    <property type="entry name" value="CBS_pair_bac_euk"/>
    <property type="match status" value="1"/>
</dbReference>
<keyword evidence="1 2" id="KW-0129">CBS domain</keyword>
<reference evidence="4 5" key="1">
    <citation type="submission" date="2018-02" db="EMBL/GenBank/DDBJ databases">
        <title>Draft genome sequence of bacterial isolates from marine environment.</title>
        <authorList>
            <person name="Singh S.K."/>
            <person name="Hill R."/>
            <person name="Major S."/>
            <person name="Cai H."/>
            <person name="Li Y."/>
        </authorList>
    </citation>
    <scope>NUCLEOTIDE SEQUENCE [LARGE SCALE GENOMIC DNA]</scope>
    <source>
        <strain evidence="4 5">IMET F</strain>
    </source>
</reference>
<accession>A0A2S7I4T9</accession>
<protein>
    <submittedName>
        <fullName evidence="4">Histidine kinase</fullName>
    </submittedName>
</protein>
<comment type="caution">
    <text evidence="4">The sequence shown here is derived from an EMBL/GenBank/DDBJ whole genome shotgun (WGS) entry which is preliminary data.</text>
</comment>
<evidence type="ECO:0000313" key="4">
    <source>
        <dbReference type="EMBL" id="PPZ91587.1"/>
    </source>
</evidence>
<keyword evidence="4" id="KW-0418">Kinase</keyword>
<evidence type="ECO:0000256" key="2">
    <source>
        <dbReference type="PROSITE-ProRule" id="PRU00703"/>
    </source>
</evidence>
<proteinExistence type="predicted"/>
<dbReference type="SMART" id="SM00116">
    <property type="entry name" value="CBS"/>
    <property type="match status" value="2"/>
</dbReference>
<dbReference type="EMBL" id="PTPZ01000003">
    <property type="protein sequence ID" value="PPZ91587.1"/>
    <property type="molecule type" value="Genomic_DNA"/>
</dbReference>
<evidence type="ECO:0000259" key="3">
    <source>
        <dbReference type="PROSITE" id="PS51371"/>
    </source>
</evidence>
<dbReference type="Pfam" id="PF00571">
    <property type="entry name" value="CBS"/>
    <property type="match status" value="2"/>
</dbReference>
<dbReference type="Proteomes" id="UP000238565">
    <property type="component" value="Unassembled WGS sequence"/>
</dbReference>
<dbReference type="PANTHER" id="PTHR43080">
    <property type="entry name" value="CBS DOMAIN-CONTAINING PROTEIN CBSX3, MITOCHONDRIAL"/>
    <property type="match status" value="1"/>
</dbReference>